<evidence type="ECO:0008006" key="3">
    <source>
        <dbReference type="Google" id="ProtNLM"/>
    </source>
</evidence>
<accession>A0A1H9KSI6</accession>
<evidence type="ECO:0000313" key="2">
    <source>
        <dbReference type="Proteomes" id="UP000198634"/>
    </source>
</evidence>
<evidence type="ECO:0000313" key="1">
    <source>
        <dbReference type="EMBL" id="SER01793.1"/>
    </source>
</evidence>
<dbReference type="AlphaFoldDB" id="A0A1H9KSI6"/>
<keyword evidence="2" id="KW-1185">Reference proteome</keyword>
<reference evidence="1 2" key="1">
    <citation type="submission" date="2016-10" db="EMBL/GenBank/DDBJ databases">
        <authorList>
            <person name="de Groot N.N."/>
        </authorList>
    </citation>
    <scope>NUCLEOTIDE SEQUENCE [LARGE SCALE GENOMIC DNA]</scope>
    <source>
        <strain evidence="1 2">DSM 22007</strain>
    </source>
</reference>
<dbReference type="STRING" id="657014.SAMN04488092_12025"/>
<gene>
    <name evidence="1" type="ORF">SAMN04488092_12025</name>
</gene>
<sequence length="134" mass="15016">MLWDKLPSIGCFMVLRSYVLGFVTLLCLSLPAQAVELIMVERQGCIYCIQWKTKIGPIYPKTDAGKYAPLRMIDIADAPPEGVTFVRKINFTPTFVLIEDGQEIGRIEGYPGEDFFWGLLEMMLSAKTDFPGAS</sequence>
<dbReference type="Gene3D" id="3.40.30.10">
    <property type="entry name" value="Glutaredoxin"/>
    <property type="match status" value="1"/>
</dbReference>
<dbReference type="EMBL" id="FOEP01000020">
    <property type="protein sequence ID" value="SER01793.1"/>
    <property type="molecule type" value="Genomic_DNA"/>
</dbReference>
<protein>
    <recommendedName>
        <fullName evidence="3">Thioredoxin family protein</fullName>
    </recommendedName>
</protein>
<proteinExistence type="predicted"/>
<organism evidence="1 2">
    <name type="scientific">Thalassovita taeanensis</name>
    <dbReference type="NCBI Taxonomy" id="657014"/>
    <lineage>
        <taxon>Bacteria</taxon>
        <taxon>Pseudomonadati</taxon>
        <taxon>Pseudomonadota</taxon>
        <taxon>Alphaproteobacteria</taxon>
        <taxon>Rhodobacterales</taxon>
        <taxon>Roseobacteraceae</taxon>
        <taxon>Thalassovita</taxon>
    </lineage>
</organism>
<dbReference type="InterPro" id="IPR036249">
    <property type="entry name" value="Thioredoxin-like_sf"/>
</dbReference>
<dbReference type="SUPFAM" id="SSF52833">
    <property type="entry name" value="Thioredoxin-like"/>
    <property type="match status" value="1"/>
</dbReference>
<dbReference type="Proteomes" id="UP000198634">
    <property type="component" value="Unassembled WGS sequence"/>
</dbReference>
<name>A0A1H9KSI6_9RHOB</name>